<gene>
    <name evidence="3" type="ORF">N7469_005552</name>
</gene>
<protein>
    <recommendedName>
        <fullName evidence="2">Amidohydrolase-related domain-containing protein</fullName>
    </recommendedName>
</protein>
<comment type="caution">
    <text evidence="3">The sequence shown here is derived from an EMBL/GenBank/DDBJ whole genome shotgun (WGS) entry which is preliminary data.</text>
</comment>
<dbReference type="OrthoDB" id="194468at2759"/>
<dbReference type="SUPFAM" id="SSF51556">
    <property type="entry name" value="Metallo-dependent hydrolases"/>
    <property type="match status" value="1"/>
</dbReference>
<dbReference type="GO" id="GO:0016810">
    <property type="term" value="F:hydrolase activity, acting on carbon-nitrogen (but not peptide) bonds"/>
    <property type="evidence" value="ECO:0007669"/>
    <property type="project" value="InterPro"/>
</dbReference>
<dbReference type="InterPro" id="IPR050287">
    <property type="entry name" value="MTA/SAH_deaminase"/>
</dbReference>
<reference evidence="3" key="2">
    <citation type="journal article" date="2023" name="IMA Fungus">
        <title>Comparative genomic study of the Penicillium genus elucidates a diverse pangenome and 15 lateral gene transfer events.</title>
        <authorList>
            <person name="Petersen C."/>
            <person name="Sorensen T."/>
            <person name="Nielsen M.R."/>
            <person name="Sondergaard T.E."/>
            <person name="Sorensen J.L."/>
            <person name="Fitzpatrick D.A."/>
            <person name="Frisvad J.C."/>
            <person name="Nielsen K.L."/>
        </authorList>
    </citation>
    <scope>NUCLEOTIDE SEQUENCE</scope>
    <source>
        <strain evidence="3">IBT 23319</strain>
    </source>
</reference>
<evidence type="ECO:0000313" key="4">
    <source>
        <dbReference type="Proteomes" id="UP001147733"/>
    </source>
</evidence>
<dbReference type="Proteomes" id="UP001147733">
    <property type="component" value="Unassembled WGS sequence"/>
</dbReference>
<dbReference type="PANTHER" id="PTHR43794">
    <property type="entry name" value="AMINOHYDROLASE SSNA-RELATED"/>
    <property type="match status" value="1"/>
</dbReference>
<proteinExistence type="predicted"/>
<evidence type="ECO:0000313" key="3">
    <source>
        <dbReference type="EMBL" id="KAJ5233786.1"/>
    </source>
</evidence>
<dbReference type="InterPro" id="IPR032466">
    <property type="entry name" value="Metal_Hydrolase"/>
</dbReference>
<dbReference type="Gene3D" id="3.20.20.140">
    <property type="entry name" value="Metal-dependent hydrolases"/>
    <property type="match status" value="1"/>
</dbReference>
<dbReference type="RefSeq" id="XP_056501286.1">
    <property type="nucleotide sequence ID" value="XM_056644472.1"/>
</dbReference>
<dbReference type="EMBL" id="JAPQKT010000004">
    <property type="protein sequence ID" value="KAJ5233786.1"/>
    <property type="molecule type" value="Genomic_DNA"/>
</dbReference>
<keyword evidence="4" id="KW-1185">Reference proteome</keyword>
<dbReference type="Pfam" id="PF01979">
    <property type="entry name" value="Amidohydro_1"/>
    <property type="match status" value="1"/>
</dbReference>
<feature type="domain" description="Amidohydrolase-related" evidence="2">
    <location>
        <begin position="60"/>
        <end position="424"/>
    </location>
</feature>
<dbReference type="InterPro" id="IPR006680">
    <property type="entry name" value="Amidohydro-rel"/>
</dbReference>
<sequence length="499" mass="54785">MSSHLLLQNATILVPSGQPNDHVKPLRGHSLLIEGKRIAKIGTEINPPPGTQIIDCTGKIISPGFIDTHHHVWQTQLKGRHADQTLLEYLPTGNMQSSNYAPEDVFWGELGGCLEAVDAGTTTLVDHAHINISPDHTTNAIEATVASGIRSVFCYTPTSKVLNWKPELTTCDRLLDDWVINQFEELASQAPFGDGRVHLGLAFDGFLLPRDQVVSLYNKARELGTKVITSHYAGLYFGNFSPVDTLESYGLLGPDILLSHATNLTVSDIHKLNHAKAWISTTPDTELQMGHGDIVCFREGCADICSLGIDCHSNNSGDMVSQMRLALQHERAKRNEKLIAEGKFSRSLNLYVQDVFRLATIQGARAIHMEEDLGSLVVGKVADLVVFDGESPGMICACEQDPVAAIVLHSSVRDIDMVIVDGQIRKQNSKLLPVAIAPNMPGISILPQTIEWSQVAKMLVNSRDRIENTMLKANATDKEQLVDDLLKMMHAEEGKFARL</sequence>
<dbReference type="SUPFAM" id="SSF51338">
    <property type="entry name" value="Composite domain of metallo-dependent hydrolases"/>
    <property type="match status" value="1"/>
</dbReference>
<accession>A0A9W9P1X7</accession>
<organism evidence="3 4">
    <name type="scientific">Penicillium citrinum</name>
    <dbReference type="NCBI Taxonomy" id="5077"/>
    <lineage>
        <taxon>Eukaryota</taxon>
        <taxon>Fungi</taxon>
        <taxon>Dikarya</taxon>
        <taxon>Ascomycota</taxon>
        <taxon>Pezizomycotina</taxon>
        <taxon>Eurotiomycetes</taxon>
        <taxon>Eurotiomycetidae</taxon>
        <taxon>Eurotiales</taxon>
        <taxon>Aspergillaceae</taxon>
        <taxon>Penicillium</taxon>
    </lineage>
</organism>
<dbReference type="AlphaFoldDB" id="A0A9W9P1X7"/>
<keyword evidence="1" id="KW-0378">Hydrolase</keyword>
<name>A0A9W9P1X7_PENCI</name>
<dbReference type="PANTHER" id="PTHR43794:SF11">
    <property type="entry name" value="AMIDOHYDROLASE-RELATED DOMAIN-CONTAINING PROTEIN"/>
    <property type="match status" value="1"/>
</dbReference>
<evidence type="ECO:0000259" key="2">
    <source>
        <dbReference type="Pfam" id="PF01979"/>
    </source>
</evidence>
<dbReference type="InterPro" id="IPR011059">
    <property type="entry name" value="Metal-dep_hydrolase_composite"/>
</dbReference>
<reference evidence="3" key="1">
    <citation type="submission" date="2022-11" db="EMBL/GenBank/DDBJ databases">
        <authorList>
            <person name="Petersen C."/>
        </authorList>
    </citation>
    <scope>NUCLEOTIDE SEQUENCE</scope>
    <source>
        <strain evidence="3">IBT 23319</strain>
    </source>
</reference>
<dbReference type="Gene3D" id="2.30.40.10">
    <property type="entry name" value="Urease, subunit C, domain 1"/>
    <property type="match status" value="1"/>
</dbReference>
<evidence type="ECO:0000256" key="1">
    <source>
        <dbReference type="ARBA" id="ARBA00022801"/>
    </source>
</evidence>
<dbReference type="GeneID" id="81383639"/>